<protein>
    <submittedName>
        <fullName evidence="2">Uncharacterized protein</fullName>
    </submittedName>
</protein>
<evidence type="ECO:0000256" key="1">
    <source>
        <dbReference type="SAM" id="Phobius"/>
    </source>
</evidence>
<proteinExistence type="predicted"/>
<evidence type="ECO:0000313" key="2">
    <source>
        <dbReference type="EMBL" id="MDN4075833.1"/>
    </source>
</evidence>
<dbReference type="Proteomes" id="UP001168694">
    <property type="component" value="Unassembled WGS sequence"/>
</dbReference>
<dbReference type="RefSeq" id="WP_290401946.1">
    <property type="nucleotide sequence ID" value="NZ_JAUHLN010000007.1"/>
</dbReference>
<reference evidence="2" key="1">
    <citation type="submission" date="2023-06" db="EMBL/GenBank/DDBJ databases">
        <title>Draft Genome Sequences of Representative Paenibacillus Polymyxa, Bacillus cereus, Fictibacillus sp., and Brevibacillus agri Strains Isolated from Amazonian Dark Earth.</title>
        <authorList>
            <person name="Pellegrinetti T.A."/>
            <person name="Cunha I.C.M."/>
            <person name="Chaves M.G."/>
            <person name="Freitas A.S."/>
            <person name="Silva A.V.R."/>
            <person name="Tsai S.M."/>
            <person name="Mendes L.W."/>
        </authorList>
    </citation>
    <scope>NUCLEOTIDE SEQUENCE</scope>
    <source>
        <strain evidence="2">CENA-BCM004</strain>
    </source>
</reference>
<dbReference type="EMBL" id="JAUHLN010000007">
    <property type="protein sequence ID" value="MDN4075833.1"/>
    <property type="molecule type" value="Genomic_DNA"/>
</dbReference>
<keyword evidence="1" id="KW-0472">Membrane</keyword>
<accession>A0ABT8ED18</accession>
<feature type="transmembrane region" description="Helical" evidence="1">
    <location>
        <begin position="23"/>
        <end position="41"/>
    </location>
</feature>
<name>A0ABT8ED18_9BACL</name>
<keyword evidence="1" id="KW-1133">Transmembrane helix</keyword>
<gene>
    <name evidence="2" type="ORF">QYF49_23070</name>
</gene>
<keyword evidence="3" id="KW-1185">Reference proteome</keyword>
<keyword evidence="1" id="KW-0812">Transmembrane</keyword>
<evidence type="ECO:0000313" key="3">
    <source>
        <dbReference type="Proteomes" id="UP001168694"/>
    </source>
</evidence>
<sequence>MDKTSGSGSGAFILLRFVDKKQIPFPFSPVAGFILAIYGALGEGS</sequence>
<comment type="caution">
    <text evidence="2">The sequence shown here is derived from an EMBL/GenBank/DDBJ whole genome shotgun (WGS) entry which is preliminary data.</text>
</comment>
<organism evidence="2 3">
    <name type="scientific">Fictibacillus terranigra</name>
    <dbReference type="NCBI Taxonomy" id="3058424"/>
    <lineage>
        <taxon>Bacteria</taxon>
        <taxon>Bacillati</taxon>
        <taxon>Bacillota</taxon>
        <taxon>Bacilli</taxon>
        <taxon>Bacillales</taxon>
        <taxon>Fictibacillaceae</taxon>
        <taxon>Fictibacillus</taxon>
    </lineage>
</organism>